<protein>
    <recommendedName>
        <fullName evidence="2">ribonucleoside-diphosphate reductase</fullName>
        <ecNumber evidence="2">1.17.4.1</ecNumber>
    </recommendedName>
</protein>
<dbReference type="Pfam" id="PF12637">
    <property type="entry name" value="TSCPD"/>
    <property type="match status" value="1"/>
</dbReference>
<evidence type="ECO:0000256" key="2">
    <source>
        <dbReference type="ARBA" id="ARBA00012274"/>
    </source>
</evidence>
<evidence type="ECO:0000256" key="3">
    <source>
        <dbReference type="ARBA" id="ARBA00022634"/>
    </source>
</evidence>
<organism evidence="7 8">
    <name type="scientific">Zobellella denitrificans</name>
    <dbReference type="NCBI Taxonomy" id="347534"/>
    <lineage>
        <taxon>Bacteria</taxon>
        <taxon>Pseudomonadati</taxon>
        <taxon>Pseudomonadota</taxon>
        <taxon>Gammaproteobacteria</taxon>
        <taxon>Aeromonadales</taxon>
        <taxon>Aeromonadaceae</taxon>
        <taxon>Zobellella</taxon>
    </lineage>
</organism>
<dbReference type="GO" id="GO:0004748">
    <property type="term" value="F:ribonucleoside-diphosphate reductase activity, thioredoxin disulfide as acceptor"/>
    <property type="evidence" value="ECO:0007669"/>
    <property type="project" value="UniProtKB-EC"/>
</dbReference>
<dbReference type="GO" id="GO:0071897">
    <property type="term" value="P:DNA biosynthetic process"/>
    <property type="evidence" value="ECO:0007669"/>
    <property type="project" value="UniProtKB-KW"/>
</dbReference>
<dbReference type="EMBL" id="CP012621">
    <property type="protein sequence ID" value="ATG75745.1"/>
    <property type="molecule type" value="Genomic_DNA"/>
</dbReference>
<sequence>MERKIVGCEVITPSSSRDGPLPEPAARPEALWGTTYKIKTPLLEHALYVTINDLVQDEDGGRRRPYEIFINSRNMEHYQWVVALTLLISAVFRRGGDIRFIVDELRAVFDPQGGYFRPGGRYMPSLVAEIADVIERHLAAITPATEPAPEHSGDATGFPAGARLCRKCLTRAAVQVDGCLTCLNCGDSRCG</sequence>
<reference evidence="8" key="1">
    <citation type="submission" date="2015-09" db="EMBL/GenBank/DDBJ databases">
        <authorList>
            <person name="Shao Z."/>
            <person name="Wang L."/>
        </authorList>
    </citation>
    <scope>NUCLEOTIDE SEQUENCE [LARGE SCALE GENOMIC DNA]</scope>
    <source>
        <strain evidence="8">F13-1</strain>
    </source>
</reference>
<dbReference type="Proteomes" id="UP000217763">
    <property type="component" value="Chromosome"/>
</dbReference>
<name>A0A291HUA5_9GAMM</name>
<comment type="similarity">
    <text evidence="1">Belongs to the ribonucleoside diphosphate reductase class-2 family.</text>
</comment>
<evidence type="ECO:0000313" key="7">
    <source>
        <dbReference type="EMBL" id="ATG75745.1"/>
    </source>
</evidence>
<accession>A0A291HUA5</accession>
<gene>
    <name evidence="7" type="ORF">AN401_00410</name>
</gene>
<keyword evidence="3" id="KW-0237">DNA synthesis</keyword>
<dbReference type="KEGG" id="zdf:AN401_00410"/>
<dbReference type="InterPro" id="IPR024434">
    <property type="entry name" value="TSCPD_dom"/>
</dbReference>
<comment type="catalytic activity">
    <reaction evidence="5">
        <text>a 2'-deoxyribonucleoside 5'-diphosphate + [thioredoxin]-disulfide + H2O = a ribonucleoside 5'-diphosphate + [thioredoxin]-dithiol</text>
        <dbReference type="Rhea" id="RHEA:23252"/>
        <dbReference type="Rhea" id="RHEA-COMP:10698"/>
        <dbReference type="Rhea" id="RHEA-COMP:10700"/>
        <dbReference type="ChEBI" id="CHEBI:15377"/>
        <dbReference type="ChEBI" id="CHEBI:29950"/>
        <dbReference type="ChEBI" id="CHEBI:50058"/>
        <dbReference type="ChEBI" id="CHEBI:57930"/>
        <dbReference type="ChEBI" id="CHEBI:73316"/>
        <dbReference type="EC" id="1.17.4.1"/>
    </reaction>
</comment>
<proteinExistence type="inferred from homology"/>
<dbReference type="AlphaFoldDB" id="A0A291HUA5"/>
<keyword evidence="8" id="KW-1185">Reference proteome</keyword>
<evidence type="ECO:0000259" key="6">
    <source>
        <dbReference type="Pfam" id="PF12637"/>
    </source>
</evidence>
<dbReference type="GO" id="GO:0000166">
    <property type="term" value="F:nucleotide binding"/>
    <property type="evidence" value="ECO:0007669"/>
    <property type="project" value="UniProtKB-KW"/>
</dbReference>
<evidence type="ECO:0000256" key="5">
    <source>
        <dbReference type="ARBA" id="ARBA00047754"/>
    </source>
</evidence>
<feature type="domain" description="TSCPD" evidence="6">
    <location>
        <begin position="28"/>
        <end position="138"/>
    </location>
</feature>
<evidence type="ECO:0000256" key="1">
    <source>
        <dbReference type="ARBA" id="ARBA00007405"/>
    </source>
</evidence>
<evidence type="ECO:0000256" key="4">
    <source>
        <dbReference type="ARBA" id="ARBA00022741"/>
    </source>
</evidence>
<dbReference type="EC" id="1.17.4.1" evidence="2"/>
<keyword evidence="4" id="KW-0547">Nucleotide-binding</keyword>
<evidence type="ECO:0000313" key="8">
    <source>
        <dbReference type="Proteomes" id="UP000217763"/>
    </source>
</evidence>